<dbReference type="EMBL" id="AVOT02001377">
    <property type="protein sequence ID" value="MBW0466730.1"/>
    <property type="molecule type" value="Genomic_DNA"/>
</dbReference>
<proteinExistence type="predicted"/>
<gene>
    <name evidence="1" type="ORF">O181_006445</name>
</gene>
<comment type="caution">
    <text evidence="1">The sequence shown here is derived from an EMBL/GenBank/DDBJ whole genome shotgun (WGS) entry which is preliminary data.</text>
</comment>
<dbReference type="Proteomes" id="UP000765509">
    <property type="component" value="Unassembled WGS sequence"/>
</dbReference>
<evidence type="ECO:0008006" key="3">
    <source>
        <dbReference type="Google" id="ProtNLM"/>
    </source>
</evidence>
<sequence length="126" mass="14583">MDTSTIPTTNLPKHKGYTWVPETSNPNQNEMIGDIDPQKFLNEFRQKIHSINSVSTLNSDPKTYMQALRSPEKNFWIDAIKTELNNMIKHQVWTASNHPPNLKPLSTTWIFRKKTNENGNLTKFKA</sequence>
<dbReference type="OrthoDB" id="2517917at2759"/>
<dbReference type="AlphaFoldDB" id="A0A9Q3BKF1"/>
<evidence type="ECO:0000313" key="2">
    <source>
        <dbReference type="Proteomes" id="UP000765509"/>
    </source>
</evidence>
<organism evidence="1 2">
    <name type="scientific">Austropuccinia psidii MF-1</name>
    <dbReference type="NCBI Taxonomy" id="1389203"/>
    <lineage>
        <taxon>Eukaryota</taxon>
        <taxon>Fungi</taxon>
        <taxon>Dikarya</taxon>
        <taxon>Basidiomycota</taxon>
        <taxon>Pucciniomycotina</taxon>
        <taxon>Pucciniomycetes</taxon>
        <taxon>Pucciniales</taxon>
        <taxon>Sphaerophragmiaceae</taxon>
        <taxon>Austropuccinia</taxon>
    </lineage>
</organism>
<accession>A0A9Q3BKF1</accession>
<reference evidence="1" key="1">
    <citation type="submission" date="2021-03" db="EMBL/GenBank/DDBJ databases">
        <title>Draft genome sequence of rust myrtle Austropuccinia psidii MF-1, a brazilian biotype.</title>
        <authorList>
            <person name="Quecine M.C."/>
            <person name="Pachon D.M.R."/>
            <person name="Bonatelli M.L."/>
            <person name="Correr F.H."/>
            <person name="Franceschini L.M."/>
            <person name="Leite T.F."/>
            <person name="Margarido G.R.A."/>
            <person name="Almeida C.A."/>
            <person name="Ferrarezi J.A."/>
            <person name="Labate C.A."/>
        </authorList>
    </citation>
    <scope>NUCLEOTIDE SEQUENCE</scope>
    <source>
        <strain evidence="1">MF-1</strain>
    </source>
</reference>
<keyword evidence="2" id="KW-1185">Reference proteome</keyword>
<protein>
    <recommendedName>
        <fullName evidence="3">Reverse transcriptase Ty1/copia-type domain-containing protein</fullName>
    </recommendedName>
</protein>
<name>A0A9Q3BKF1_9BASI</name>
<evidence type="ECO:0000313" key="1">
    <source>
        <dbReference type="EMBL" id="MBW0466730.1"/>
    </source>
</evidence>